<proteinExistence type="predicted"/>
<dbReference type="Proteomes" id="UP001408356">
    <property type="component" value="Unassembled WGS sequence"/>
</dbReference>
<protein>
    <submittedName>
        <fullName evidence="2">Uncharacterized protein</fullName>
    </submittedName>
</protein>
<reference evidence="2 3" key="1">
    <citation type="journal article" date="2024" name="J. Plant Pathol.">
        <title>Sequence and assembly of the genome of Seiridium unicorne, isolate CBS 538.82, causal agent of cypress canker disease.</title>
        <authorList>
            <person name="Scali E."/>
            <person name="Rocca G.D."/>
            <person name="Danti R."/>
            <person name="Garbelotto M."/>
            <person name="Barberini S."/>
            <person name="Baroncelli R."/>
            <person name="Emiliani G."/>
        </authorList>
    </citation>
    <scope>NUCLEOTIDE SEQUENCE [LARGE SCALE GENOMIC DNA]</scope>
    <source>
        <strain evidence="2 3">BM-138-508</strain>
    </source>
</reference>
<dbReference type="SMART" id="SM00384">
    <property type="entry name" value="AT_hook"/>
    <property type="match status" value="3"/>
</dbReference>
<feature type="region of interest" description="Disordered" evidence="1">
    <location>
        <begin position="194"/>
        <end position="222"/>
    </location>
</feature>
<feature type="region of interest" description="Disordered" evidence="1">
    <location>
        <begin position="1"/>
        <end position="110"/>
    </location>
</feature>
<name>A0ABR2UGM1_9PEZI</name>
<evidence type="ECO:0000313" key="2">
    <source>
        <dbReference type="EMBL" id="KAK9413697.1"/>
    </source>
</evidence>
<keyword evidence="3" id="KW-1185">Reference proteome</keyword>
<gene>
    <name evidence="2" type="ORF">SUNI508_11778</name>
</gene>
<dbReference type="PRINTS" id="PR00929">
    <property type="entry name" value="ATHOOK"/>
</dbReference>
<dbReference type="EMBL" id="JARVKF010000436">
    <property type="protein sequence ID" value="KAK9413697.1"/>
    <property type="molecule type" value="Genomic_DNA"/>
</dbReference>
<organism evidence="2 3">
    <name type="scientific">Seiridium unicorne</name>
    <dbReference type="NCBI Taxonomy" id="138068"/>
    <lineage>
        <taxon>Eukaryota</taxon>
        <taxon>Fungi</taxon>
        <taxon>Dikarya</taxon>
        <taxon>Ascomycota</taxon>
        <taxon>Pezizomycotina</taxon>
        <taxon>Sordariomycetes</taxon>
        <taxon>Xylariomycetidae</taxon>
        <taxon>Amphisphaeriales</taxon>
        <taxon>Sporocadaceae</taxon>
        <taxon>Seiridium</taxon>
    </lineage>
</organism>
<accession>A0ABR2UGM1</accession>
<evidence type="ECO:0000256" key="1">
    <source>
        <dbReference type="SAM" id="MobiDB-lite"/>
    </source>
</evidence>
<comment type="caution">
    <text evidence="2">The sequence shown here is derived from an EMBL/GenBank/DDBJ whole genome shotgun (WGS) entry which is preliminary data.</text>
</comment>
<evidence type="ECO:0000313" key="3">
    <source>
        <dbReference type="Proteomes" id="UP001408356"/>
    </source>
</evidence>
<feature type="compositionally biased region" description="Basic residues" evidence="1">
    <location>
        <begin position="53"/>
        <end position="63"/>
    </location>
</feature>
<feature type="compositionally biased region" description="Basic residues" evidence="1">
    <location>
        <begin position="76"/>
        <end position="86"/>
    </location>
</feature>
<dbReference type="InterPro" id="IPR017956">
    <property type="entry name" value="AT_hook_DNA-bd_motif"/>
</dbReference>
<sequence>MSKAPPEDLIPETGQDGEESTEARNHSIIVQGRRGRPSKIQPSRDVEEEGVIRRKRGRPRKEKQHPAIPSAPPAMSRKRGRPRKTMRVVESSVSPTHTPHPTQPPGDEIYVATSRYRTRYSQKDMDDGPQLPLTPDTITHGISDIESEAESWYTPNGMNPEPNVCDTPSPSTSSVQQSIEEEFPDLTELINQGLRARSRRQGTADDAIRGSRSSGSGLHAPRTLTDRAVLDSQQVLQDEQAVHNVPRGSDAMSTAVAAVLASPSPDPLSNPSDAAYHFSHNLGSGYIRRDDFAGIDQLMMDTALVVSSNASRGQPGPAGRDDRDDRDLAAIDRFVVCLERKKRTILQRRRYNARMISSLHV</sequence>